<dbReference type="AlphaFoldDB" id="X1FVL2"/>
<sequence length="214" mass="23713">RNSAAVLGGDFLKTKHFAIAAGSNNSEFLKTLADTTTRIAEGQVLELAQRGNWHIGRDEYMEIVISKTAVLFSAACACGAIIAGAEKQAVYHLSQFGLNLGIAFQIMDDLLDYTSCEEGFGKPLRNGKINLPLIYTLSNLKGTEIERLEVLFKDCSGYDDDYEKIVEMVRNNGVIEKVRSEARLYVDKAARFLDYFPASSAKEDLMQLNADIIR</sequence>
<comment type="caution">
    <text evidence="6">The sequence shown here is derived from an EMBL/GenBank/DDBJ whole genome shotgun (WGS) entry which is preliminary data.</text>
</comment>
<dbReference type="EMBL" id="BARU01009157">
    <property type="protein sequence ID" value="GAH33374.1"/>
    <property type="molecule type" value="Genomic_DNA"/>
</dbReference>
<organism evidence="6">
    <name type="scientific">marine sediment metagenome</name>
    <dbReference type="NCBI Taxonomy" id="412755"/>
    <lineage>
        <taxon>unclassified sequences</taxon>
        <taxon>metagenomes</taxon>
        <taxon>ecological metagenomes</taxon>
    </lineage>
</organism>
<protein>
    <recommendedName>
        <fullName evidence="7">Polyprenyl synthetase</fullName>
    </recommendedName>
</protein>
<dbReference type="PANTHER" id="PTHR12001">
    <property type="entry name" value="GERANYLGERANYL PYROPHOSPHATE SYNTHASE"/>
    <property type="match status" value="1"/>
</dbReference>
<evidence type="ECO:0008006" key="7">
    <source>
        <dbReference type="Google" id="ProtNLM"/>
    </source>
</evidence>
<evidence type="ECO:0000256" key="3">
    <source>
        <dbReference type="ARBA" id="ARBA00022679"/>
    </source>
</evidence>
<feature type="non-terminal residue" evidence="6">
    <location>
        <position position="1"/>
    </location>
</feature>
<reference evidence="6" key="1">
    <citation type="journal article" date="2014" name="Front. Microbiol.">
        <title>High frequency of phylogenetically diverse reductive dehalogenase-homologous genes in deep subseafloor sedimentary metagenomes.</title>
        <authorList>
            <person name="Kawai M."/>
            <person name="Futagami T."/>
            <person name="Toyoda A."/>
            <person name="Takaki Y."/>
            <person name="Nishi S."/>
            <person name="Hori S."/>
            <person name="Arai W."/>
            <person name="Tsubouchi T."/>
            <person name="Morono Y."/>
            <person name="Uchiyama I."/>
            <person name="Ito T."/>
            <person name="Fujiyama A."/>
            <person name="Inagaki F."/>
            <person name="Takami H."/>
        </authorList>
    </citation>
    <scope>NUCLEOTIDE SEQUENCE</scope>
    <source>
        <strain evidence="6">Expedition CK06-06</strain>
    </source>
</reference>
<gene>
    <name evidence="6" type="ORF">S03H2_17719</name>
</gene>
<dbReference type="PROSITE" id="PS00444">
    <property type="entry name" value="POLYPRENYL_SYNTHASE_2"/>
    <property type="match status" value="1"/>
</dbReference>
<keyword evidence="4" id="KW-0479">Metal-binding</keyword>
<evidence type="ECO:0000313" key="6">
    <source>
        <dbReference type="EMBL" id="GAH33374.1"/>
    </source>
</evidence>
<evidence type="ECO:0000256" key="1">
    <source>
        <dbReference type="ARBA" id="ARBA00001946"/>
    </source>
</evidence>
<dbReference type="InterPro" id="IPR000092">
    <property type="entry name" value="Polyprenyl_synt"/>
</dbReference>
<dbReference type="Pfam" id="PF00348">
    <property type="entry name" value="polyprenyl_synt"/>
    <property type="match status" value="1"/>
</dbReference>
<dbReference type="Gene3D" id="1.10.600.10">
    <property type="entry name" value="Farnesyl Diphosphate Synthase"/>
    <property type="match status" value="1"/>
</dbReference>
<comment type="cofactor">
    <cofactor evidence="1">
        <name>Mg(2+)</name>
        <dbReference type="ChEBI" id="CHEBI:18420"/>
    </cofactor>
</comment>
<dbReference type="GO" id="GO:0046872">
    <property type="term" value="F:metal ion binding"/>
    <property type="evidence" value="ECO:0007669"/>
    <property type="project" value="UniProtKB-KW"/>
</dbReference>
<dbReference type="GO" id="GO:0008299">
    <property type="term" value="P:isoprenoid biosynthetic process"/>
    <property type="evidence" value="ECO:0007669"/>
    <property type="project" value="InterPro"/>
</dbReference>
<dbReference type="SUPFAM" id="SSF48576">
    <property type="entry name" value="Terpenoid synthases"/>
    <property type="match status" value="1"/>
</dbReference>
<evidence type="ECO:0000256" key="2">
    <source>
        <dbReference type="ARBA" id="ARBA00006706"/>
    </source>
</evidence>
<evidence type="ECO:0000256" key="5">
    <source>
        <dbReference type="ARBA" id="ARBA00022842"/>
    </source>
</evidence>
<name>X1FVL2_9ZZZZ</name>
<dbReference type="PANTHER" id="PTHR12001:SF69">
    <property type="entry name" value="ALL TRANS-POLYPRENYL-DIPHOSPHATE SYNTHASE PDSS1"/>
    <property type="match status" value="1"/>
</dbReference>
<comment type="similarity">
    <text evidence="2">Belongs to the FPP/GGPP synthase family.</text>
</comment>
<accession>X1FVL2</accession>
<dbReference type="GO" id="GO:0004659">
    <property type="term" value="F:prenyltransferase activity"/>
    <property type="evidence" value="ECO:0007669"/>
    <property type="project" value="InterPro"/>
</dbReference>
<dbReference type="InterPro" id="IPR008949">
    <property type="entry name" value="Isoprenoid_synthase_dom_sf"/>
</dbReference>
<evidence type="ECO:0000256" key="4">
    <source>
        <dbReference type="ARBA" id="ARBA00022723"/>
    </source>
</evidence>
<keyword evidence="3" id="KW-0808">Transferase</keyword>
<keyword evidence="5" id="KW-0460">Magnesium</keyword>
<proteinExistence type="inferred from homology"/>
<dbReference type="InterPro" id="IPR033749">
    <property type="entry name" value="Polyprenyl_synt_CS"/>
</dbReference>